<dbReference type="InterPro" id="IPR029058">
    <property type="entry name" value="AB_hydrolase_fold"/>
</dbReference>
<dbReference type="AlphaFoldDB" id="A0A6G8KV85"/>
<keyword evidence="2" id="KW-1133">Transmembrane helix</keyword>
<dbReference type="Pfam" id="PF08840">
    <property type="entry name" value="BAAT_C"/>
    <property type="match status" value="1"/>
</dbReference>
<dbReference type="GO" id="GO:0006637">
    <property type="term" value="P:acyl-CoA metabolic process"/>
    <property type="evidence" value="ECO:0007669"/>
    <property type="project" value="TreeGrafter"/>
</dbReference>
<gene>
    <name evidence="4" type="ORF">EW640_03825</name>
</gene>
<evidence type="ECO:0000313" key="4">
    <source>
        <dbReference type="EMBL" id="QIN28505.1"/>
    </source>
</evidence>
<proteinExistence type="predicted"/>
<dbReference type="PANTHER" id="PTHR10824:SF4">
    <property type="entry name" value="ACYL-COENZYME A THIOESTERASE 1-LIKE"/>
    <property type="match status" value="1"/>
</dbReference>
<keyword evidence="2" id="KW-0812">Transmembrane</keyword>
<dbReference type="InterPro" id="IPR014940">
    <property type="entry name" value="BAAT_C"/>
</dbReference>
<dbReference type="EMBL" id="CP035810">
    <property type="protein sequence ID" value="QIN28505.1"/>
    <property type="molecule type" value="Genomic_DNA"/>
</dbReference>
<feature type="domain" description="BAAT/Acyl-CoA thioester hydrolase C-terminal" evidence="3">
    <location>
        <begin position="150"/>
        <end position="324"/>
    </location>
</feature>
<organism evidence="4 5">
    <name type="scientific">Brevibacterium luteolum</name>
    <dbReference type="NCBI Taxonomy" id="199591"/>
    <lineage>
        <taxon>Bacteria</taxon>
        <taxon>Bacillati</taxon>
        <taxon>Actinomycetota</taxon>
        <taxon>Actinomycetes</taxon>
        <taxon>Micrococcales</taxon>
        <taxon>Brevibacteriaceae</taxon>
        <taxon>Brevibacterium</taxon>
    </lineage>
</organism>
<evidence type="ECO:0000313" key="5">
    <source>
        <dbReference type="Proteomes" id="UP000501518"/>
    </source>
</evidence>
<evidence type="ECO:0000259" key="3">
    <source>
        <dbReference type="Pfam" id="PF08840"/>
    </source>
</evidence>
<dbReference type="GO" id="GO:0006631">
    <property type="term" value="P:fatty acid metabolic process"/>
    <property type="evidence" value="ECO:0007669"/>
    <property type="project" value="TreeGrafter"/>
</dbReference>
<protein>
    <recommendedName>
        <fullName evidence="3">BAAT/Acyl-CoA thioester hydrolase C-terminal domain-containing protein</fullName>
    </recommendedName>
</protein>
<dbReference type="SUPFAM" id="SSF53474">
    <property type="entry name" value="alpha/beta-Hydrolases"/>
    <property type="match status" value="1"/>
</dbReference>
<feature type="region of interest" description="Disordered" evidence="1">
    <location>
        <begin position="1"/>
        <end position="20"/>
    </location>
</feature>
<accession>A0A6G8KV85</accession>
<evidence type="ECO:0000256" key="1">
    <source>
        <dbReference type="SAM" id="MobiDB-lite"/>
    </source>
</evidence>
<sequence length="365" mass="38999">MSTASPPAHTSAESAKKRRSRKSPLRRVLTVLVAIAAIIALLIAAVVITRMINLSRFPESGDATMSDPTNLSVYPTDIPGVSIEHVTGEYLNGFHLKPEDQTSRGTIVTFGGSEGSPDFAKARRLAEAGYDTYALFFFGMPNQQPMLSRVPLESFEEVINQVAATNDGGPLTVIGTSKGAEYAANVATRYSDDVDNLVLIAPSAYSFPGLGQEQNASSWTWQGKDVEMISFQGAGFGPTATMLAQLMLAFPVAYEPVYTAAVAGAENPEAARISIEDFDGKILAIAGGSDRMWASAEYAELIAARHPDTELSIHPEAGHVFGAPPKLRAGQMVIDSGGSQAANEKALEDANQDLSRVLQEWHEHS</sequence>
<feature type="transmembrane region" description="Helical" evidence="2">
    <location>
        <begin position="28"/>
        <end position="48"/>
    </location>
</feature>
<dbReference type="GO" id="GO:0047617">
    <property type="term" value="F:fatty acyl-CoA hydrolase activity"/>
    <property type="evidence" value="ECO:0007669"/>
    <property type="project" value="TreeGrafter"/>
</dbReference>
<dbReference type="Proteomes" id="UP000501518">
    <property type="component" value="Chromosome"/>
</dbReference>
<keyword evidence="2" id="KW-0472">Membrane</keyword>
<dbReference type="PANTHER" id="PTHR10824">
    <property type="entry name" value="ACYL-COENZYME A THIOESTERASE-RELATED"/>
    <property type="match status" value="1"/>
</dbReference>
<dbReference type="RefSeq" id="WP_165883007.1">
    <property type="nucleotide sequence ID" value="NZ_CP035810.1"/>
</dbReference>
<name>A0A6G8KV85_9MICO</name>
<reference evidence="4 5" key="1">
    <citation type="submission" date="2019-02" db="EMBL/GenBank/DDBJ databases">
        <title>Complete Genome Sequence and Methylome Analysis of Brevibacterium luteolum NEB1784.</title>
        <authorList>
            <person name="Fomenkov A."/>
            <person name="Roberts R.J."/>
        </authorList>
    </citation>
    <scope>NUCLEOTIDE SEQUENCE [LARGE SCALE GENOMIC DNA]</scope>
    <source>
        <strain evidence="4 5">NEB1784</strain>
    </source>
</reference>
<evidence type="ECO:0000256" key="2">
    <source>
        <dbReference type="SAM" id="Phobius"/>
    </source>
</evidence>
<dbReference type="KEGG" id="blut:EW640_03825"/>
<dbReference type="Gene3D" id="3.40.50.1820">
    <property type="entry name" value="alpha/beta hydrolase"/>
    <property type="match status" value="1"/>
</dbReference>